<evidence type="ECO:0000259" key="1">
    <source>
        <dbReference type="Pfam" id="PF13173"/>
    </source>
</evidence>
<name>A0A1W2H450_9BACT</name>
<dbReference type="Pfam" id="PF13635">
    <property type="entry name" value="DUF4143"/>
    <property type="match status" value="1"/>
</dbReference>
<dbReference type="SUPFAM" id="SSF52540">
    <property type="entry name" value="P-loop containing nucleoside triphosphate hydrolases"/>
    <property type="match status" value="1"/>
</dbReference>
<organism evidence="3 4">
    <name type="scientific">Aquiflexum balticum DSM 16537</name>
    <dbReference type="NCBI Taxonomy" id="758820"/>
    <lineage>
        <taxon>Bacteria</taxon>
        <taxon>Pseudomonadati</taxon>
        <taxon>Bacteroidota</taxon>
        <taxon>Cytophagia</taxon>
        <taxon>Cytophagales</taxon>
        <taxon>Cyclobacteriaceae</taxon>
        <taxon>Aquiflexum</taxon>
    </lineage>
</organism>
<dbReference type="OrthoDB" id="9801840at2"/>
<accession>A0A1W2H450</accession>
<dbReference type="Gene3D" id="3.40.50.300">
    <property type="entry name" value="P-loop containing nucleotide triphosphate hydrolases"/>
    <property type="match status" value="1"/>
</dbReference>
<dbReference type="InterPro" id="IPR025420">
    <property type="entry name" value="DUF4143"/>
</dbReference>
<evidence type="ECO:0000313" key="3">
    <source>
        <dbReference type="EMBL" id="SMD43392.1"/>
    </source>
</evidence>
<feature type="domain" description="AAA" evidence="1">
    <location>
        <begin position="23"/>
        <end position="151"/>
    </location>
</feature>
<dbReference type="Pfam" id="PF13173">
    <property type="entry name" value="AAA_14"/>
    <property type="match status" value="1"/>
</dbReference>
<gene>
    <name evidence="3" type="ORF">SAMN00777080_1984</name>
</gene>
<evidence type="ECO:0008006" key="5">
    <source>
        <dbReference type="Google" id="ProtNLM"/>
    </source>
</evidence>
<keyword evidence="4" id="KW-1185">Reference proteome</keyword>
<evidence type="ECO:0000259" key="2">
    <source>
        <dbReference type="Pfam" id="PF13635"/>
    </source>
</evidence>
<dbReference type="InterPro" id="IPR041682">
    <property type="entry name" value="AAA_14"/>
</dbReference>
<dbReference type="Proteomes" id="UP000192333">
    <property type="component" value="Chromosome I"/>
</dbReference>
<dbReference type="PANTHER" id="PTHR33295:SF20">
    <property type="entry name" value="ATPASE"/>
    <property type="match status" value="1"/>
</dbReference>
<reference evidence="4" key="1">
    <citation type="submission" date="2017-04" db="EMBL/GenBank/DDBJ databases">
        <authorList>
            <person name="Varghese N."/>
            <person name="Submissions S."/>
        </authorList>
    </citation>
    <scope>NUCLEOTIDE SEQUENCE [LARGE SCALE GENOMIC DNA]</scope>
    <source>
        <strain evidence="4">DSM 16537</strain>
    </source>
</reference>
<sequence length="402" mass="46565">MIEYIERPLYIDRLKPFIGKSLIKVLIGQRRVGKSFLLMQLRDLIKKASPDIEIIFINKEQYEFSEIRNSNDLFNYLKENVKGNGKVALFIDEIQDIESFEITLRDLVTRGNFDIYCTGSNANLLSSELATFLGGRYIEIKVFGLSYAEYLIFYNLQDSVNTFQNYLKFGGLPYLINLDPEIQIAYEYLKNIYNTILLKDVVSRFNVRNVKFLENLITFLADNLGSIVSSKKISDYLKSQKINISTQVVIDYLGYLEASFLIFKVKRTGIEGKKVFEIGEKYFFEDIGIRNSIVGYKANDIHKILENVVYLHLRMAGYEVSVGLEGKKEIDFIAQKSGEKIYVQVAYLLTNEETINREYGNLLEIQDNFPKYVVTMDELTETSTHKGINRMHIKDFCLKMVN</sequence>
<dbReference type="STRING" id="758820.SAMN00777080_1984"/>
<dbReference type="PANTHER" id="PTHR33295">
    <property type="entry name" value="ATPASE"/>
    <property type="match status" value="1"/>
</dbReference>
<dbReference type="InterPro" id="IPR027417">
    <property type="entry name" value="P-loop_NTPase"/>
</dbReference>
<feature type="domain" description="DUF4143" evidence="2">
    <location>
        <begin position="199"/>
        <end position="346"/>
    </location>
</feature>
<protein>
    <recommendedName>
        <fullName evidence="5">ATPase</fullName>
    </recommendedName>
</protein>
<dbReference type="EMBL" id="LT838813">
    <property type="protein sequence ID" value="SMD43392.1"/>
    <property type="molecule type" value="Genomic_DNA"/>
</dbReference>
<proteinExistence type="predicted"/>
<dbReference type="AlphaFoldDB" id="A0A1W2H450"/>
<evidence type="ECO:0000313" key="4">
    <source>
        <dbReference type="Proteomes" id="UP000192333"/>
    </source>
</evidence>
<dbReference type="RefSeq" id="WP_084120171.1">
    <property type="nucleotide sequence ID" value="NZ_LT838813.1"/>
</dbReference>